<gene>
    <name evidence="1" type="ORF">F2Q70_00038962</name>
</gene>
<protein>
    <submittedName>
        <fullName evidence="1">Uncharacterized protein</fullName>
    </submittedName>
</protein>
<comment type="caution">
    <text evidence="1">The sequence shown here is derived from an EMBL/GenBank/DDBJ whole genome shotgun (WGS) entry which is preliminary data.</text>
</comment>
<sequence length="142" mass="15343">MQENPPQPPRWFGIRRGGSSSSISSVSWGVFFSSSFLAAFSICGVDGFGDAVSSVLLGEVSGCFQSSFVFLYSIQVVYSLGDPSFSHLILNFELDYCSGCCWWSPPTMALFCICSDSDNGAPWVCLRISLCDGFGGVAELFH</sequence>
<accession>A0A8S9K3N7</accession>
<dbReference type="EMBL" id="QGKY02000190">
    <property type="protein sequence ID" value="KAF2588253.1"/>
    <property type="molecule type" value="Genomic_DNA"/>
</dbReference>
<proteinExistence type="predicted"/>
<name>A0A8S9K3N7_BRACR</name>
<organism evidence="1">
    <name type="scientific">Brassica cretica</name>
    <name type="common">Mustard</name>
    <dbReference type="NCBI Taxonomy" id="69181"/>
    <lineage>
        <taxon>Eukaryota</taxon>
        <taxon>Viridiplantae</taxon>
        <taxon>Streptophyta</taxon>
        <taxon>Embryophyta</taxon>
        <taxon>Tracheophyta</taxon>
        <taxon>Spermatophyta</taxon>
        <taxon>Magnoliopsida</taxon>
        <taxon>eudicotyledons</taxon>
        <taxon>Gunneridae</taxon>
        <taxon>Pentapetalae</taxon>
        <taxon>rosids</taxon>
        <taxon>malvids</taxon>
        <taxon>Brassicales</taxon>
        <taxon>Brassicaceae</taxon>
        <taxon>Brassiceae</taxon>
        <taxon>Brassica</taxon>
    </lineage>
</organism>
<reference evidence="1" key="1">
    <citation type="submission" date="2019-12" db="EMBL/GenBank/DDBJ databases">
        <title>Genome sequencing and annotation of Brassica cretica.</title>
        <authorList>
            <person name="Studholme D.J."/>
            <person name="Sarris P.F."/>
        </authorList>
    </citation>
    <scope>NUCLEOTIDE SEQUENCE</scope>
    <source>
        <strain evidence="1">PFS-102/07</strain>
        <tissue evidence="1">Leaf</tissue>
    </source>
</reference>
<evidence type="ECO:0000313" key="1">
    <source>
        <dbReference type="EMBL" id="KAF2588253.1"/>
    </source>
</evidence>
<dbReference type="AlphaFoldDB" id="A0A8S9K3N7"/>